<feature type="transmembrane region" description="Helical" evidence="6">
    <location>
        <begin position="44"/>
        <end position="66"/>
    </location>
</feature>
<organism evidence="8 9">
    <name type="scientific">Actinocorallia aurantiaca</name>
    <dbReference type="NCBI Taxonomy" id="46204"/>
    <lineage>
        <taxon>Bacteria</taxon>
        <taxon>Bacillati</taxon>
        <taxon>Actinomycetota</taxon>
        <taxon>Actinomycetes</taxon>
        <taxon>Streptosporangiales</taxon>
        <taxon>Thermomonosporaceae</taxon>
        <taxon>Actinocorallia</taxon>
    </lineage>
</organism>
<feature type="transmembrane region" description="Helical" evidence="6">
    <location>
        <begin position="227"/>
        <end position="247"/>
    </location>
</feature>
<comment type="caution">
    <text evidence="8">The sequence shown here is derived from an EMBL/GenBank/DDBJ whole genome shotgun (WGS) entry which is preliminary data.</text>
</comment>
<keyword evidence="9" id="KW-1185">Reference proteome</keyword>
<feature type="transmembrane region" description="Helical" evidence="6">
    <location>
        <begin position="259"/>
        <end position="281"/>
    </location>
</feature>
<keyword evidence="2 6" id="KW-0812">Transmembrane</keyword>
<evidence type="ECO:0000256" key="1">
    <source>
        <dbReference type="ARBA" id="ARBA00004651"/>
    </source>
</evidence>
<evidence type="ECO:0000256" key="6">
    <source>
        <dbReference type="SAM" id="Phobius"/>
    </source>
</evidence>
<feature type="transmembrane region" description="Helical" evidence="6">
    <location>
        <begin position="160"/>
        <end position="182"/>
    </location>
</feature>
<evidence type="ECO:0000313" key="9">
    <source>
        <dbReference type="Proteomes" id="UP001501842"/>
    </source>
</evidence>
<sequence length="468" mass="47764">MLSRAFLWVTIGSCALAFLAAFENVAVTAVMPTVSTELDGAGLYAIAFAGPFATGVIGMVVCGMWADRRGPTGPLYASVALFSAGLLLCGLAGSMEVLVAGRLVQGLGSGAMMVALYVVVARVYPEELHPKIFAWFAAAWIVPALVGPVTAGAVTDLLGWRWVFLGVVVLAALAMLMVVPALGGLGPEKAKEHGGEGSGRSPALLVWASLAALAVLVLNLAGEVPRVGWALALAAAAVALLAVRPLLPAGTLVSRRGLPSIILMRGLGAAAFFAADVYLPYLFTDRYGFSPTLAGLTLTFGGLAWSAASALQGRLGERLPHALAVRIGTALVFAAILSALATAALGLHPAVPVVGWMVGGAGMGFMYPRLSTLTLSLSAPESRGANSSALAISDSLGAALSLALAGLVFTAFSALPTSTGSFSGVFAFSAAIALAAALLAHRVVPKDHQISTTPHNRKRCPHESHRPA</sequence>
<keyword evidence="3 6" id="KW-1133">Transmembrane helix</keyword>
<keyword evidence="4 6" id="KW-0472">Membrane</keyword>
<dbReference type="Proteomes" id="UP001501842">
    <property type="component" value="Unassembled WGS sequence"/>
</dbReference>
<dbReference type="Gene3D" id="1.20.1250.20">
    <property type="entry name" value="MFS general substrate transporter like domains"/>
    <property type="match status" value="1"/>
</dbReference>
<feature type="transmembrane region" description="Helical" evidence="6">
    <location>
        <begin position="203"/>
        <end position="221"/>
    </location>
</feature>
<comment type="subcellular location">
    <subcellularLocation>
        <location evidence="1">Cell membrane</location>
        <topology evidence="1">Multi-pass membrane protein</topology>
    </subcellularLocation>
</comment>
<name>A0ABP6GQ91_9ACTN</name>
<accession>A0ABP6GQ91</accession>
<protein>
    <submittedName>
        <fullName evidence="8">MFS transporter</fullName>
    </submittedName>
</protein>
<dbReference type="PRINTS" id="PR01036">
    <property type="entry name" value="TCRTETB"/>
</dbReference>
<evidence type="ECO:0000256" key="2">
    <source>
        <dbReference type="ARBA" id="ARBA00022692"/>
    </source>
</evidence>
<feature type="region of interest" description="Disordered" evidence="5">
    <location>
        <begin position="448"/>
        <end position="468"/>
    </location>
</feature>
<feature type="transmembrane region" description="Helical" evidence="6">
    <location>
        <begin position="73"/>
        <end position="93"/>
    </location>
</feature>
<dbReference type="Pfam" id="PF07690">
    <property type="entry name" value="MFS_1"/>
    <property type="match status" value="1"/>
</dbReference>
<dbReference type="PANTHER" id="PTHR23501">
    <property type="entry name" value="MAJOR FACILITATOR SUPERFAMILY"/>
    <property type="match status" value="1"/>
</dbReference>
<reference evidence="9" key="1">
    <citation type="journal article" date="2019" name="Int. J. Syst. Evol. Microbiol.">
        <title>The Global Catalogue of Microorganisms (GCM) 10K type strain sequencing project: providing services to taxonomists for standard genome sequencing and annotation.</title>
        <authorList>
            <consortium name="The Broad Institute Genomics Platform"/>
            <consortium name="The Broad Institute Genome Sequencing Center for Infectious Disease"/>
            <person name="Wu L."/>
            <person name="Ma J."/>
        </authorList>
    </citation>
    <scope>NUCLEOTIDE SEQUENCE [LARGE SCALE GENOMIC DNA]</scope>
    <source>
        <strain evidence="9">JCM 8201</strain>
    </source>
</reference>
<evidence type="ECO:0000259" key="7">
    <source>
        <dbReference type="PROSITE" id="PS50850"/>
    </source>
</evidence>
<feature type="transmembrane region" description="Helical" evidence="6">
    <location>
        <begin position="99"/>
        <end position="120"/>
    </location>
</feature>
<proteinExistence type="predicted"/>
<feature type="transmembrane region" description="Helical" evidence="6">
    <location>
        <begin position="293"/>
        <end position="311"/>
    </location>
</feature>
<evidence type="ECO:0000256" key="3">
    <source>
        <dbReference type="ARBA" id="ARBA00022989"/>
    </source>
</evidence>
<dbReference type="SUPFAM" id="SSF103473">
    <property type="entry name" value="MFS general substrate transporter"/>
    <property type="match status" value="1"/>
</dbReference>
<evidence type="ECO:0000256" key="4">
    <source>
        <dbReference type="ARBA" id="ARBA00023136"/>
    </source>
</evidence>
<feature type="transmembrane region" description="Helical" evidence="6">
    <location>
        <begin position="421"/>
        <end position="440"/>
    </location>
</feature>
<dbReference type="PANTHER" id="PTHR23501:SF154">
    <property type="entry name" value="MULTIDRUG-EFFLUX TRANSPORTER RV1634-RELATED"/>
    <property type="match status" value="1"/>
</dbReference>
<gene>
    <name evidence="8" type="ORF">GCM10010439_26540</name>
</gene>
<dbReference type="InterPro" id="IPR020846">
    <property type="entry name" value="MFS_dom"/>
</dbReference>
<feature type="transmembrane region" description="Helical" evidence="6">
    <location>
        <begin position="132"/>
        <end position="154"/>
    </location>
</feature>
<dbReference type="InterPro" id="IPR036259">
    <property type="entry name" value="MFS_trans_sf"/>
</dbReference>
<evidence type="ECO:0000256" key="5">
    <source>
        <dbReference type="SAM" id="MobiDB-lite"/>
    </source>
</evidence>
<dbReference type="InterPro" id="IPR011701">
    <property type="entry name" value="MFS"/>
</dbReference>
<feature type="transmembrane region" description="Helical" evidence="6">
    <location>
        <begin position="323"/>
        <end position="347"/>
    </location>
</feature>
<dbReference type="PROSITE" id="PS50850">
    <property type="entry name" value="MFS"/>
    <property type="match status" value="1"/>
</dbReference>
<dbReference type="EMBL" id="BAAATZ010000009">
    <property type="protein sequence ID" value="GAA2725771.1"/>
    <property type="molecule type" value="Genomic_DNA"/>
</dbReference>
<feature type="transmembrane region" description="Helical" evidence="6">
    <location>
        <begin position="391"/>
        <end position="415"/>
    </location>
</feature>
<feature type="transmembrane region" description="Helical" evidence="6">
    <location>
        <begin position="353"/>
        <end position="370"/>
    </location>
</feature>
<evidence type="ECO:0000313" key="8">
    <source>
        <dbReference type="EMBL" id="GAA2725771.1"/>
    </source>
</evidence>
<feature type="domain" description="Major facilitator superfamily (MFS) profile" evidence="7">
    <location>
        <begin position="9"/>
        <end position="448"/>
    </location>
</feature>